<reference evidence="10 11" key="1">
    <citation type="submission" date="2021-10" db="EMBL/GenBank/DDBJ databases">
        <title>Collection of gut derived symbiotic bacterial strains cultured from healthy donors.</title>
        <authorList>
            <person name="Lin H."/>
            <person name="Littmann E."/>
            <person name="Kohout C."/>
            <person name="Pamer E.G."/>
        </authorList>
    </citation>
    <scope>NUCLEOTIDE SEQUENCE [LARGE SCALE GENOMIC DNA]</scope>
    <source>
        <strain evidence="10 11">DFI.1.165</strain>
    </source>
</reference>
<keyword evidence="7 9" id="KW-0472">Membrane</keyword>
<dbReference type="Proteomes" id="UP001299546">
    <property type="component" value="Unassembled WGS sequence"/>
</dbReference>
<evidence type="ECO:0000256" key="8">
    <source>
        <dbReference type="SAM" id="MobiDB-lite"/>
    </source>
</evidence>
<evidence type="ECO:0000256" key="4">
    <source>
        <dbReference type="ARBA" id="ARBA00022475"/>
    </source>
</evidence>
<proteinExistence type="inferred from homology"/>
<dbReference type="Pfam" id="PF01594">
    <property type="entry name" value="AI-2E_transport"/>
    <property type="match status" value="1"/>
</dbReference>
<feature type="region of interest" description="Disordered" evidence="8">
    <location>
        <begin position="440"/>
        <end position="466"/>
    </location>
</feature>
<organism evidence="10 11">
    <name type="scientific">Bariatricus massiliensis</name>
    <dbReference type="NCBI Taxonomy" id="1745713"/>
    <lineage>
        <taxon>Bacteria</taxon>
        <taxon>Bacillati</taxon>
        <taxon>Bacillota</taxon>
        <taxon>Clostridia</taxon>
        <taxon>Lachnospirales</taxon>
        <taxon>Lachnospiraceae</taxon>
        <taxon>Bariatricus</taxon>
    </lineage>
</organism>
<dbReference type="RefSeq" id="WP_066731536.1">
    <property type="nucleotide sequence ID" value="NZ_JAJCIQ010000001.1"/>
</dbReference>
<keyword evidence="5 9" id="KW-0812">Transmembrane</keyword>
<comment type="similarity">
    <text evidence="2">Belongs to the autoinducer-2 exporter (AI-2E) (TC 2.A.86) family.</text>
</comment>
<evidence type="ECO:0000256" key="3">
    <source>
        <dbReference type="ARBA" id="ARBA00022448"/>
    </source>
</evidence>
<feature type="region of interest" description="Disordered" evidence="8">
    <location>
        <begin position="1"/>
        <end position="25"/>
    </location>
</feature>
<evidence type="ECO:0000256" key="9">
    <source>
        <dbReference type="SAM" id="Phobius"/>
    </source>
</evidence>
<feature type="transmembrane region" description="Helical" evidence="9">
    <location>
        <begin position="35"/>
        <end position="52"/>
    </location>
</feature>
<keyword evidence="3" id="KW-0813">Transport</keyword>
<evidence type="ECO:0000313" key="11">
    <source>
        <dbReference type="Proteomes" id="UP001299546"/>
    </source>
</evidence>
<sequence length="466" mass="52220">MEKDEKKASSAPYYDKRPKFGNKGPSKLRQQFSQGMTYFLVIVACVLFYFALLRLDAISGAVTKIINVLKPVIYGLAIAYLLNPIVKNVDRFLVPLLEKKLDRKKARKLSRGIGVITAILFLIVLIVALCNMLIPELYKSIRDLIYTLPGQLSEMVDKFNHFQSKDTTTRVFIQNILEQGTESLQTWLRNDLLRQTNTLMSNLTVGVISIVNELLNFLIGLIVSVYVLFSKELFAAQCKKIVYALMKTNHANMMLHLAQKSNDIFGGFIIGKIIDSAIIGVLCFIGLTLLNMPYTLLVSVIVGVTNIIPFFGPYIGAIPSALLILLEDPRKGIYFIIFILFLQQLDGNIIGPKILGDSTGLSAFWVVFSILLGGGLFGVVGMIVGVPTFAVIYYIIMMIVNQMLERKKLPLTTVNYGVKSYVDEDGQFVSDDVEAVSEIKNEDEKSIHQFIKEEEERQGSEKDEDK</sequence>
<dbReference type="PANTHER" id="PTHR21716:SF53">
    <property type="entry name" value="PERMEASE PERM-RELATED"/>
    <property type="match status" value="1"/>
</dbReference>
<name>A0ABS8DBT2_9FIRM</name>
<evidence type="ECO:0000256" key="2">
    <source>
        <dbReference type="ARBA" id="ARBA00009773"/>
    </source>
</evidence>
<gene>
    <name evidence="10" type="ORF">LIZ65_00055</name>
</gene>
<accession>A0ABS8DBT2</accession>
<feature type="transmembrane region" description="Helical" evidence="9">
    <location>
        <begin position="333"/>
        <end position="351"/>
    </location>
</feature>
<comment type="subcellular location">
    <subcellularLocation>
        <location evidence="1">Cell membrane</location>
        <topology evidence="1">Multi-pass membrane protein</topology>
    </subcellularLocation>
</comment>
<feature type="transmembrane region" description="Helical" evidence="9">
    <location>
        <begin position="203"/>
        <end position="229"/>
    </location>
</feature>
<feature type="compositionally biased region" description="Basic and acidic residues" evidence="8">
    <location>
        <begin position="1"/>
        <end position="18"/>
    </location>
</feature>
<keyword evidence="6 9" id="KW-1133">Transmembrane helix</keyword>
<feature type="transmembrane region" description="Helical" evidence="9">
    <location>
        <begin position="363"/>
        <end position="396"/>
    </location>
</feature>
<evidence type="ECO:0000256" key="6">
    <source>
        <dbReference type="ARBA" id="ARBA00022989"/>
    </source>
</evidence>
<keyword evidence="11" id="KW-1185">Reference proteome</keyword>
<feature type="transmembrane region" description="Helical" evidence="9">
    <location>
        <begin position="109"/>
        <end position="134"/>
    </location>
</feature>
<dbReference type="PANTHER" id="PTHR21716">
    <property type="entry name" value="TRANSMEMBRANE PROTEIN"/>
    <property type="match status" value="1"/>
</dbReference>
<keyword evidence="4" id="KW-1003">Cell membrane</keyword>
<evidence type="ECO:0000256" key="5">
    <source>
        <dbReference type="ARBA" id="ARBA00022692"/>
    </source>
</evidence>
<protein>
    <submittedName>
        <fullName evidence="10">AI-2E family transporter</fullName>
    </submittedName>
</protein>
<dbReference type="EMBL" id="JAJCIS010000001">
    <property type="protein sequence ID" value="MCB7385669.1"/>
    <property type="molecule type" value="Genomic_DNA"/>
</dbReference>
<evidence type="ECO:0000256" key="1">
    <source>
        <dbReference type="ARBA" id="ARBA00004651"/>
    </source>
</evidence>
<feature type="transmembrane region" description="Helical" evidence="9">
    <location>
        <begin position="296"/>
        <end position="326"/>
    </location>
</feature>
<evidence type="ECO:0000313" key="10">
    <source>
        <dbReference type="EMBL" id="MCB7385669.1"/>
    </source>
</evidence>
<dbReference type="InterPro" id="IPR002549">
    <property type="entry name" value="AI-2E-like"/>
</dbReference>
<evidence type="ECO:0000256" key="7">
    <source>
        <dbReference type="ARBA" id="ARBA00023136"/>
    </source>
</evidence>
<feature type="transmembrane region" description="Helical" evidence="9">
    <location>
        <begin position="264"/>
        <end position="290"/>
    </location>
</feature>
<comment type="caution">
    <text evidence="10">The sequence shown here is derived from an EMBL/GenBank/DDBJ whole genome shotgun (WGS) entry which is preliminary data.</text>
</comment>